<evidence type="ECO:0000259" key="6">
    <source>
        <dbReference type="PROSITE" id="PS51007"/>
    </source>
</evidence>
<feature type="transmembrane region" description="Helical" evidence="5">
    <location>
        <begin position="12"/>
        <end position="35"/>
    </location>
</feature>
<proteinExistence type="predicted"/>
<evidence type="ECO:0000256" key="2">
    <source>
        <dbReference type="ARBA" id="ARBA00022723"/>
    </source>
</evidence>
<keyword evidence="1 4" id="KW-0349">Heme</keyword>
<protein>
    <submittedName>
        <fullName evidence="7">Cbb3-type cytochrome oxidase, cytochrome c subunit</fullName>
    </submittedName>
</protein>
<dbReference type="NCBIfam" id="NF011055">
    <property type="entry name" value="PRK14487.1"/>
    <property type="match status" value="1"/>
</dbReference>
<dbReference type="Pfam" id="PF02433">
    <property type="entry name" value="FixO"/>
    <property type="match status" value="1"/>
</dbReference>
<evidence type="ECO:0000256" key="4">
    <source>
        <dbReference type="PROSITE-ProRule" id="PRU00433"/>
    </source>
</evidence>
<dbReference type="InterPro" id="IPR009056">
    <property type="entry name" value="Cyt_c-like_dom"/>
</dbReference>
<organism evidence="7 8">
    <name type="scientific">Photobacterium profundum 3TCK</name>
    <dbReference type="NCBI Taxonomy" id="314280"/>
    <lineage>
        <taxon>Bacteria</taxon>
        <taxon>Pseudomonadati</taxon>
        <taxon>Pseudomonadota</taxon>
        <taxon>Gammaproteobacteria</taxon>
        <taxon>Vibrionales</taxon>
        <taxon>Vibrionaceae</taxon>
        <taxon>Photobacterium</taxon>
    </lineage>
</organism>
<keyword evidence="5" id="KW-1133">Transmembrane helix</keyword>
<keyword evidence="2 4" id="KW-0479">Metal-binding</keyword>
<dbReference type="InterPro" id="IPR036909">
    <property type="entry name" value="Cyt_c-like_dom_sf"/>
</dbReference>
<sequence length="205" mass="23143">MVFSKDFTQSVFILILSTTMVAAFSVLVWVVPNIFMAPELVKMSKAKPFTAIELAGRDIYISEGCHVCHTQMVRPLEAEILRNGRANKEADDIYEFPNLWGSKRTGPDLTNIGRKYSDQWHQIHLINPRNVIPTSLMPSYPWLFEQVLDGDDITSKMQALRTLGVPYSDGDIDGARLQVVGKTQGEALIRYLQSLGIDTMHDQEQ</sequence>
<evidence type="ECO:0000256" key="1">
    <source>
        <dbReference type="ARBA" id="ARBA00022617"/>
    </source>
</evidence>
<gene>
    <name evidence="7" type="ORF">P3TCK_12196</name>
</gene>
<feature type="domain" description="Cytochrome c" evidence="6">
    <location>
        <begin position="51"/>
        <end position="196"/>
    </location>
</feature>
<dbReference type="HOGENOM" id="CLU_050647_1_0_6"/>
<dbReference type="AlphaFoldDB" id="Q1Z698"/>
<evidence type="ECO:0000313" key="8">
    <source>
        <dbReference type="Proteomes" id="UP000003789"/>
    </source>
</evidence>
<dbReference type="GO" id="GO:0046872">
    <property type="term" value="F:metal ion binding"/>
    <property type="evidence" value="ECO:0007669"/>
    <property type="project" value="UniProtKB-KW"/>
</dbReference>
<dbReference type="Proteomes" id="UP000003789">
    <property type="component" value="Unassembled WGS sequence"/>
</dbReference>
<dbReference type="EMBL" id="AAPH01000007">
    <property type="protein sequence ID" value="EAS43946.1"/>
    <property type="molecule type" value="Genomic_DNA"/>
</dbReference>
<keyword evidence="3 4" id="KW-0408">Iron</keyword>
<name>Q1Z698_9GAMM</name>
<dbReference type="GO" id="GO:0009055">
    <property type="term" value="F:electron transfer activity"/>
    <property type="evidence" value="ECO:0007669"/>
    <property type="project" value="InterPro"/>
</dbReference>
<dbReference type="PROSITE" id="PS51007">
    <property type="entry name" value="CYTC"/>
    <property type="match status" value="1"/>
</dbReference>
<keyword evidence="5" id="KW-0472">Membrane</keyword>
<keyword evidence="5" id="KW-0812">Transmembrane</keyword>
<dbReference type="GO" id="GO:0020037">
    <property type="term" value="F:heme binding"/>
    <property type="evidence" value="ECO:0007669"/>
    <property type="project" value="InterPro"/>
</dbReference>
<dbReference type="Gene3D" id="1.10.760.10">
    <property type="entry name" value="Cytochrome c-like domain"/>
    <property type="match status" value="1"/>
</dbReference>
<accession>Q1Z698</accession>
<evidence type="ECO:0000256" key="3">
    <source>
        <dbReference type="ARBA" id="ARBA00023004"/>
    </source>
</evidence>
<dbReference type="OrthoDB" id="9805440at2"/>
<dbReference type="SUPFAM" id="SSF46626">
    <property type="entry name" value="Cytochrome c"/>
    <property type="match status" value="1"/>
</dbReference>
<dbReference type="InterPro" id="IPR003468">
    <property type="entry name" value="Cyt_c_oxidase_monohaem-su/FixO"/>
</dbReference>
<reference evidence="7 8" key="1">
    <citation type="submission" date="2006-03" db="EMBL/GenBank/DDBJ databases">
        <authorList>
            <person name="Bartlett D.H."/>
            <person name="Valle G."/>
            <person name="Lauro F.M."/>
            <person name="Vezzi A."/>
            <person name="Simonato F."/>
            <person name="Eloe E."/>
            <person name="Vitulo N."/>
            <person name="Stratton T.K."/>
            <person name="D'angelo M."/>
            <person name="Ferriera S."/>
            <person name="Johnson J."/>
            <person name="Kravitz S."/>
            <person name="Beeson K."/>
            <person name="Sutton G."/>
            <person name="Rogers Y."/>
            <person name="Friedman R."/>
            <person name="Frazier M."/>
            <person name="Venter J.C."/>
        </authorList>
    </citation>
    <scope>NUCLEOTIDE SEQUENCE [LARGE SCALE GENOMIC DNA]</scope>
    <source>
        <strain evidence="7 8">3TCK</strain>
    </source>
</reference>
<comment type="caution">
    <text evidence="7">The sequence shown here is derived from an EMBL/GenBank/DDBJ whole genome shotgun (WGS) entry which is preliminary data.</text>
</comment>
<evidence type="ECO:0000313" key="7">
    <source>
        <dbReference type="EMBL" id="EAS43946.1"/>
    </source>
</evidence>
<evidence type="ECO:0000256" key="5">
    <source>
        <dbReference type="SAM" id="Phobius"/>
    </source>
</evidence>